<comment type="caution">
    <text evidence="2">The sequence shown here is derived from an EMBL/GenBank/DDBJ whole genome shotgun (WGS) entry which is preliminary data.</text>
</comment>
<dbReference type="EMBL" id="JANBPK010000809">
    <property type="protein sequence ID" value="KAJ2931233.1"/>
    <property type="molecule type" value="Genomic_DNA"/>
</dbReference>
<dbReference type="OrthoDB" id="6247875at2759"/>
<feature type="region of interest" description="Disordered" evidence="1">
    <location>
        <begin position="259"/>
        <end position="312"/>
    </location>
</feature>
<feature type="non-terminal residue" evidence="2">
    <location>
        <position position="1"/>
    </location>
</feature>
<gene>
    <name evidence="2" type="ORF">H1R20_g5885</name>
</gene>
<evidence type="ECO:0000313" key="2">
    <source>
        <dbReference type="EMBL" id="KAJ2931233.1"/>
    </source>
</evidence>
<feature type="compositionally biased region" description="Pro residues" evidence="1">
    <location>
        <begin position="11"/>
        <end position="22"/>
    </location>
</feature>
<keyword evidence="3" id="KW-1185">Reference proteome</keyword>
<dbReference type="AlphaFoldDB" id="A0A9W8JI46"/>
<name>A0A9W8JI46_9AGAR</name>
<protein>
    <submittedName>
        <fullName evidence="2">Uncharacterized protein</fullName>
    </submittedName>
</protein>
<evidence type="ECO:0000313" key="3">
    <source>
        <dbReference type="Proteomes" id="UP001140091"/>
    </source>
</evidence>
<sequence>MAIPNFANPVVPTPIPTPSPNPSLVPSAPHLQSNAYVVPTPSNQFLDTTLGPIDPQLALDHDGQSMSGTTTLIQAGSTSHPVTPDNGQITGTAMPSLTAAAEAPSDPYAFDSQAFTAFNFPMNSDFIESMRALTEPDSYGRQVVDAWNLGTDIFTIPDLDPSQLDGLPQGPLEVNISDFNDFDLGAYGNPGMLDLSLNPSTFVDQNDTGNAELAPDILELLQGNFLATEPDPPAEPAPPPAPPSNAQVALSIDLSNTESFQKSSTPYVPPSGAPFAASRRVGGRWKPPPSLISEGSFDNPSPCSPTVGGPCL</sequence>
<proteinExistence type="predicted"/>
<evidence type="ECO:0000256" key="1">
    <source>
        <dbReference type="SAM" id="MobiDB-lite"/>
    </source>
</evidence>
<feature type="region of interest" description="Disordered" evidence="1">
    <location>
        <begin position="227"/>
        <end position="247"/>
    </location>
</feature>
<dbReference type="Proteomes" id="UP001140091">
    <property type="component" value="Unassembled WGS sequence"/>
</dbReference>
<reference evidence="2" key="1">
    <citation type="submission" date="2022-06" db="EMBL/GenBank/DDBJ databases">
        <title>Genome Sequence of Candolleomyces eurysporus.</title>
        <authorList>
            <person name="Buettner E."/>
        </authorList>
    </citation>
    <scope>NUCLEOTIDE SEQUENCE</scope>
    <source>
        <strain evidence="2">VTCC 930004</strain>
    </source>
</reference>
<accession>A0A9W8JI46</accession>
<feature type="compositionally biased region" description="Pro residues" evidence="1">
    <location>
        <begin position="230"/>
        <end position="243"/>
    </location>
</feature>
<organism evidence="2 3">
    <name type="scientific">Candolleomyces eurysporus</name>
    <dbReference type="NCBI Taxonomy" id="2828524"/>
    <lineage>
        <taxon>Eukaryota</taxon>
        <taxon>Fungi</taxon>
        <taxon>Dikarya</taxon>
        <taxon>Basidiomycota</taxon>
        <taxon>Agaricomycotina</taxon>
        <taxon>Agaricomycetes</taxon>
        <taxon>Agaricomycetidae</taxon>
        <taxon>Agaricales</taxon>
        <taxon>Agaricineae</taxon>
        <taxon>Psathyrellaceae</taxon>
        <taxon>Candolleomyces</taxon>
    </lineage>
</organism>
<feature type="region of interest" description="Disordered" evidence="1">
    <location>
        <begin position="1"/>
        <end position="22"/>
    </location>
</feature>